<comment type="similarity">
    <text evidence="1">Belongs to the SNAPIN family.</text>
</comment>
<sequence>VWLFSFHSAPKIPEGLEQVGNFLILVDFGAGVSPVLWLLRLCSAGEVWGELGVLGGHQQPPPLPSQFWGSHLTAAGGPHALVVVGVDTDAVALEVEGELSEFRGFQLVFVQVGRAPEPRVDDYISHQPPRPVPEAACTGSGLSISHGLSFPAAPSARTGNCFFRFPWTTFPSSPRVTRGPRWRRGAAPGRGSFLLRGCCSSCGPRCDSSTGTCTASGRARWSCGSTSTAWPQVSQNWGVTPVPPSVGVPPHPHPHPHPDPTPSAELCRINDDQKVALDLDPYVKKLLNARRRVVLVNNILQNAQERLRRLNHSVAKETVRRRAMLEAGGYQGK</sequence>
<dbReference type="Ensembl" id="ENSFALT00000030252.1">
    <property type="protein sequence ID" value="ENSFALP00000032476.1"/>
    <property type="gene ID" value="ENSFALG00000026679.1"/>
</dbReference>
<dbReference type="GO" id="GO:0000149">
    <property type="term" value="F:SNARE binding"/>
    <property type="evidence" value="ECO:0007669"/>
    <property type="project" value="TreeGrafter"/>
</dbReference>
<dbReference type="PANTHER" id="PTHR31305:SF2">
    <property type="entry name" value="SNARE-ASSOCIATED PROTEIN SNAPIN"/>
    <property type="match status" value="1"/>
</dbReference>
<dbReference type="PANTHER" id="PTHR31305">
    <property type="entry name" value="SNARE-ASSOCIATED PROTEIN SNAPIN"/>
    <property type="match status" value="1"/>
</dbReference>
<dbReference type="GO" id="GO:0031083">
    <property type="term" value="C:BLOC-1 complex"/>
    <property type="evidence" value="ECO:0007669"/>
    <property type="project" value="InterPro"/>
</dbReference>
<dbReference type="GO" id="GO:0007040">
    <property type="term" value="P:lysosome organization"/>
    <property type="evidence" value="ECO:0007669"/>
    <property type="project" value="TreeGrafter"/>
</dbReference>
<name>A0A803WBX0_FICAL</name>
<evidence type="ECO:0000256" key="4">
    <source>
        <dbReference type="SAM" id="Coils"/>
    </source>
</evidence>
<dbReference type="InterPro" id="IPR028119">
    <property type="entry name" value="Snapin/Pallidin/Snn1"/>
</dbReference>
<keyword evidence="6" id="KW-1185">Reference proteome</keyword>
<dbReference type="InterPro" id="IPR017246">
    <property type="entry name" value="Snapin"/>
</dbReference>
<evidence type="ECO:0000256" key="1">
    <source>
        <dbReference type="ARBA" id="ARBA00006111"/>
    </source>
</evidence>
<dbReference type="GO" id="GO:0099078">
    <property type="term" value="C:BORC complex"/>
    <property type="evidence" value="ECO:0007669"/>
    <property type="project" value="TreeGrafter"/>
</dbReference>
<evidence type="ECO:0000313" key="5">
    <source>
        <dbReference type="Ensembl" id="ENSFALP00000032476.1"/>
    </source>
</evidence>
<dbReference type="GO" id="GO:0008333">
    <property type="term" value="P:endosome to lysosome transport"/>
    <property type="evidence" value="ECO:0007669"/>
    <property type="project" value="TreeGrafter"/>
</dbReference>
<reference evidence="5" key="2">
    <citation type="submission" date="2025-09" db="UniProtKB">
        <authorList>
            <consortium name="Ensembl"/>
        </authorList>
    </citation>
    <scope>IDENTIFICATION</scope>
</reference>
<feature type="coiled-coil region" evidence="4">
    <location>
        <begin position="286"/>
        <end position="320"/>
    </location>
</feature>
<dbReference type="GO" id="GO:0008021">
    <property type="term" value="C:synaptic vesicle"/>
    <property type="evidence" value="ECO:0007669"/>
    <property type="project" value="TreeGrafter"/>
</dbReference>
<evidence type="ECO:0000313" key="6">
    <source>
        <dbReference type="Proteomes" id="UP000016665"/>
    </source>
</evidence>
<dbReference type="Proteomes" id="UP000016665">
    <property type="component" value="Unplaced"/>
</dbReference>
<protein>
    <recommendedName>
        <fullName evidence="3">Biogenesis of lysosome-related organelles complex 1 subunit 7</fullName>
    </recommendedName>
</protein>
<keyword evidence="2 4" id="KW-0175">Coiled coil</keyword>
<dbReference type="AlphaFoldDB" id="A0A803WBX0"/>
<accession>A0A803WBX0</accession>
<gene>
    <name evidence="5" type="primary">SNAPIN</name>
</gene>
<proteinExistence type="inferred from homology"/>
<dbReference type="GO" id="GO:0006886">
    <property type="term" value="P:intracellular protein transport"/>
    <property type="evidence" value="ECO:0007669"/>
    <property type="project" value="InterPro"/>
</dbReference>
<dbReference type="GO" id="GO:2000300">
    <property type="term" value="P:regulation of synaptic vesicle exocytosis"/>
    <property type="evidence" value="ECO:0007669"/>
    <property type="project" value="TreeGrafter"/>
</dbReference>
<dbReference type="GO" id="GO:0016079">
    <property type="term" value="P:synaptic vesicle exocytosis"/>
    <property type="evidence" value="ECO:0007669"/>
    <property type="project" value="TreeGrafter"/>
</dbReference>
<dbReference type="Pfam" id="PF14712">
    <property type="entry name" value="Snapin_Pallidin"/>
    <property type="match status" value="1"/>
</dbReference>
<reference evidence="5" key="1">
    <citation type="submission" date="2025-08" db="UniProtKB">
        <authorList>
            <consortium name="Ensembl"/>
        </authorList>
    </citation>
    <scope>IDENTIFICATION</scope>
</reference>
<organism evidence="5 6">
    <name type="scientific">Ficedula albicollis</name>
    <name type="common">Collared flycatcher</name>
    <name type="synonym">Muscicapa albicollis</name>
    <dbReference type="NCBI Taxonomy" id="59894"/>
    <lineage>
        <taxon>Eukaryota</taxon>
        <taxon>Metazoa</taxon>
        <taxon>Chordata</taxon>
        <taxon>Craniata</taxon>
        <taxon>Vertebrata</taxon>
        <taxon>Euteleostomi</taxon>
        <taxon>Archelosauria</taxon>
        <taxon>Archosauria</taxon>
        <taxon>Dinosauria</taxon>
        <taxon>Saurischia</taxon>
        <taxon>Theropoda</taxon>
        <taxon>Coelurosauria</taxon>
        <taxon>Aves</taxon>
        <taxon>Neognathae</taxon>
        <taxon>Neoaves</taxon>
        <taxon>Telluraves</taxon>
        <taxon>Australaves</taxon>
        <taxon>Passeriformes</taxon>
        <taxon>Muscicapidae</taxon>
        <taxon>Ficedula</taxon>
    </lineage>
</organism>
<dbReference type="GeneTree" id="ENSGT00390000008274"/>
<evidence type="ECO:0000256" key="2">
    <source>
        <dbReference type="ARBA" id="ARBA00023054"/>
    </source>
</evidence>
<dbReference type="GO" id="GO:0032418">
    <property type="term" value="P:lysosome localization"/>
    <property type="evidence" value="ECO:0007669"/>
    <property type="project" value="TreeGrafter"/>
</dbReference>
<evidence type="ECO:0000256" key="3">
    <source>
        <dbReference type="ARBA" id="ARBA00033330"/>
    </source>
</evidence>